<dbReference type="InterPro" id="IPR036778">
    <property type="entry name" value="OHCU_decarboxylase_sf"/>
</dbReference>
<dbReference type="GO" id="GO:0051997">
    <property type="term" value="F:2-oxo-4-hydroxy-4-carboxy-5-ureidoimidazoline decarboxylase activity"/>
    <property type="evidence" value="ECO:0007669"/>
    <property type="project" value="UniProtKB-EC"/>
</dbReference>
<evidence type="ECO:0000313" key="9">
    <source>
        <dbReference type="Proteomes" id="UP000050867"/>
    </source>
</evidence>
<dbReference type="EC" id="4.1.1.97" evidence="3"/>
<comment type="pathway">
    <text evidence="2">Purine metabolism; urate degradation; (S)-allantoin from urate: step 3/3.</text>
</comment>
<gene>
    <name evidence="8" type="ORF">AQ490_09000</name>
</gene>
<organism evidence="8 9">
    <name type="scientific">Wenjunlia vitaminophila</name>
    <name type="common">Streptomyces vitaminophilus</name>
    <dbReference type="NCBI Taxonomy" id="76728"/>
    <lineage>
        <taxon>Bacteria</taxon>
        <taxon>Bacillati</taxon>
        <taxon>Actinomycetota</taxon>
        <taxon>Actinomycetes</taxon>
        <taxon>Kitasatosporales</taxon>
        <taxon>Streptomycetaceae</taxon>
        <taxon>Wenjunlia</taxon>
    </lineage>
</organism>
<keyword evidence="9" id="KW-1185">Reference proteome</keyword>
<evidence type="ECO:0000256" key="1">
    <source>
        <dbReference type="ARBA" id="ARBA00001163"/>
    </source>
</evidence>
<dbReference type="SUPFAM" id="SSF158694">
    <property type="entry name" value="UraD-Like"/>
    <property type="match status" value="1"/>
</dbReference>
<comment type="caution">
    <text evidence="8">The sequence shown here is derived from an EMBL/GenBank/DDBJ whole genome shotgun (WGS) entry which is preliminary data.</text>
</comment>
<keyword evidence="5" id="KW-0210">Decarboxylase</keyword>
<accession>A0A0T6LLG6</accession>
<dbReference type="PANTHER" id="PTHR43466:SF1">
    <property type="entry name" value="2-OXO-4-HYDROXY-4-CARBOXY-5-UREIDOIMIDAZOLINE DECARBOXYLASE-RELATED"/>
    <property type="match status" value="1"/>
</dbReference>
<dbReference type="GO" id="GO:0019628">
    <property type="term" value="P:urate catabolic process"/>
    <property type="evidence" value="ECO:0007669"/>
    <property type="project" value="TreeGrafter"/>
</dbReference>
<evidence type="ECO:0000259" key="7">
    <source>
        <dbReference type="Pfam" id="PF09349"/>
    </source>
</evidence>
<dbReference type="AlphaFoldDB" id="A0A0T6LLG6"/>
<dbReference type="PANTHER" id="PTHR43466">
    <property type="entry name" value="2-OXO-4-HYDROXY-4-CARBOXY-5-UREIDOIMIDAZOLINE DECARBOXYLASE-RELATED"/>
    <property type="match status" value="1"/>
</dbReference>
<dbReference type="NCBIfam" id="NF010372">
    <property type="entry name" value="PRK13798.1"/>
    <property type="match status" value="1"/>
</dbReference>
<dbReference type="STRING" id="76728.AQ490_09000"/>
<evidence type="ECO:0000256" key="5">
    <source>
        <dbReference type="ARBA" id="ARBA00022793"/>
    </source>
</evidence>
<evidence type="ECO:0000256" key="3">
    <source>
        <dbReference type="ARBA" id="ARBA00012257"/>
    </source>
</evidence>
<dbReference type="EMBL" id="LLZU01000038">
    <property type="protein sequence ID" value="KRV46906.1"/>
    <property type="molecule type" value="Genomic_DNA"/>
</dbReference>
<dbReference type="Gene3D" id="1.10.3330.10">
    <property type="entry name" value="Oxo-4-hydroxy-4-carboxy-5-ureidoimidazoline decarboxylase"/>
    <property type="match status" value="1"/>
</dbReference>
<dbReference type="Pfam" id="PF09349">
    <property type="entry name" value="OHCU_decarbox"/>
    <property type="match status" value="1"/>
</dbReference>
<dbReference type="InterPro" id="IPR018020">
    <property type="entry name" value="OHCU_decarboxylase"/>
</dbReference>
<proteinExistence type="predicted"/>
<dbReference type="RefSeq" id="WP_018381989.1">
    <property type="nucleotide sequence ID" value="NZ_LLZU01000038.1"/>
</dbReference>
<reference evidence="8 9" key="1">
    <citation type="submission" date="2015-10" db="EMBL/GenBank/DDBJ databases">
        <title>Draft genome sequence of pyrrolomycin-producing Streptomyces vitaminophilus.</title>
        <authorList>
            <person name="Graham D.E."/>
            <person name="Mahan K.M."/>
            <person name="Klingeman D.M."/>
            <person name="Hettich R.L."/>
            <person name="Parry R.J."/>
        </authorList>
    </citation>
    <scope>NUCLEOTIDE SEQUENCE [LARGE SCALE GENOMIC DNA]</scope>
    <source>
        <strain evidence="8 9">ATCC 31673</strain>
    </source>
</reference>
<dbReference type="Proteomes" id="UP000050867">
    <property type="component" value="Unassembled WGS sequence"/>
</dbReference>
<evidence type="ECO:0000313" key="8">
    <source>
        <dbReference type="EMBL" id="KRV46906.1"/>
    </source>
</evidence>
<feature type="domain" description="Oxo-4-hydroxy-4-carboxy-5-ureidoimidazoline decarboxylase" evidence="7">
    <location>
        <begin position="11"/>
        <end position="155"/>
    </location>
</feature>
<dbReference type="GO" id="GO:0006144">
    <property type="term" value="P:purine nucleobase metabolic process"/>
    <property type="evidence" value="ECO:0007669"/>
    <property type="project" value="UniProtKB-KW"/>
</dbReference>
<evidence type="ECO:0000256" key="2">
    <source>
        <dbReference type="ARBA" id="ARBA00004754"/>
    </source>
</evidence>
<dbReference type="OrthoDB" id="4303574at2"/>
<keyword evidence="4" id="KW-0659">Purine metabolism</keyword>
<protein>
    <recommendedName>
        <fullName evidence="3">2-oxo-4-hydroxy-4-carboxy-5-ureidoimidazoline decarboxylase</fullName>
        <ecNumber evidence="3">4.1.1.97</ecNumber>
    </recommendedName>
</protein>
<dbReference type="eggNOG" id="COG3195">
    <property type="taxonomic scope" value="Bacteria"/>
</dbReference>
<name>A0A0T6LLG6_WENVI</name>
<evidence type="ECO:0000256" key="4">
    <source>
        <dbReference type="ARBA" id="ARBA00022631"/>
    </source>
</evidence>
<comment type="catalytic activity">
    <reaction evidence="1">
        <text>5-hydroxy-2-oxo-4-ureido-2,5-dihydro-1H-imidazole-5-carboxylate + H(+) = (S)-allantoin + CO2</text>
        <dbReference type="Rhea" id="RHEA:26301"/>
        <dbReference type="ChEBI" id="CHEBI:15378"/>
        <dbReference type="ChEBI" id="CHEBI:15678"/>
        <dbReference type="ChEBI" id="CHEBI:16526"/>
        <dbReference type="ChEBI" id="CHEBI:58639"/>
        <dbReference type="EC" id="4.1.1.97"/>
    </reaction>
</comment>
<evidence type="ECO:0000256" key="6">
    <source>
        <dbReference type="ARBA" id="ARBA00023239"/>
    </source>
</evidence>
<keyword evidence="6" id="KW-0456">Lyase</keyword>
<sequence>MPAPTGLHRFNTASPSVAEAALLGCCGSRRWATHIIDRRPYPDMATLLVTADEAARAMTEADLSEALADESQAPQPLTGLRLHGNQAAHTALRAAHAAYESRFGHAFVVSLDGCPPEEVLDRVLTSLHTRLYHTPEQERPVAARELHRIARNRLEHLIASPTLTGSGSPAT</sequence>